<accession>A0ABT6G3T9</accession>
<evidence type="ECO:0000313" key="3">
    <source>
        <dbReference type="Proteomes" id="UP001529085"/>
    </source>
</evidence>
<protein>
    <recommendedName>
        <fullName evidence="4">Peptidase M56 domain-containing protein</fullName>
    </recommendedName>
</protein>
<keyword evidence="3" id="KW-1185">Reference proteome</keyword>
<evidence type="ECO:0000256" key="1">
    <source>
        <dbReference type="SAM" id="Phobius"/>
    </source>
</evidence>
<proteinExistence type="predicted"/>
<evidence type="ECO:0000313" key="2">
    <source>
        <dbReference type="EMBL" id="MDG4716711.1"/>
    </source>
</evidence>
<feature type="transmembrane region" description="Helical" evidence="1">
    <location>
        <begin position="53"/>
        <end position="71"/>
    </location>
</feature>
<name>A0ABT6G3T9_9FLAO</name>
<keyword evidence="1" id="KW-1133">Transmembrane helix</keyword>
<gene>
    <name evidence="2" type="ORF">P7122_12560</name>
</gene>
<dbReference type="Proteomes" id="UP001529085">
    <property type="component" value="Unassembled WGS sequence"/>
</dbReference>
<sequence length="118" mass="14321">MDTVVILVSKYLVPDGYIGLTLFPFVILKDKSLKTNEVLINHEKIHLRQQLELLVLPFFVIYFIEFFIQLIRYKNWNLAYRNISFELEAYTNESDFSYLKRKSFFSFTRYYKNLNVRN</sequence>
<organism evidence="2 3">
    <name type="scientific">Winogradskyella marincola</name>
    <dbReference type="NCBI Taxonomy" id="3037795"/>
    <lineage>
        <taxon>Bacteria</taxon>
        <taxon>Pseudomonadati</taxon>
        <taxon>Bacteroidota</taxon>
        <taxon>Flavobacteriia</taxon>
        <taxon>Flavobacteriales</taxon>
        <taxon>Flavobacteriaceae</taxon>
        <taxon>Winogradskyella</taxon>
    </lineage>
</organism>
<keyword evidence="1" id="KW-0472">Membrane</keyword>
<evidence type="ECO:0008006" key="4">
    <source>
        <dbReference type="Google" id="ProtNLM"/>
    </source>
</evidence>
<dbReference type="EMBL" id="JARSBN010000007">
    <property type="protein sequence ID" value="MDG4716711.1"/>
    <property type="molecule type" value="Genomic_DNA"/>
</dbReference>
<keyword evidence="1" id="KW-0812">Transmembrane</keyword>
<reference evidence="2 3" key="1">
    <citation type="submission" date="2023-03" db="EMBL/GenBank/DDBJ databases">
        <title>Strain YYF002 represents a novel species in the genus Winogradskyella isolated from seawater.</title>
        <authorList>
            <person name="Fu Z.-Y."/>
        </authorList>
    </citation>
    <scope>NUCLEOTIDE SEQUENCE [LARGE SCALE GENOMIC DNA]</scope>
    <source>
        <strain evidence="2 3">YYF002</strain>
    </source>
</reference>
<comment type="caution">
    <text evidence="2">The sequence shown here is derived from an EMBL/GenBank/DDBJ whole genome shotgun (WGS) entry which is preliminary data.</text>
</comment>